<sequence>MSSKNESDKLIKVMLEKSQEAFLLAIEIYNKPTIKYKVEGFTFFICNAWELMLKSYMLKKGMPINYNKKSINRTISLTDAIKKIMTNSKDPIRINLEAVVGLRNMANHLIIPEYAIMFNDIFMACVLNYNNKLYQYFEISINEKLPTNYITMFLPSSQDTIQVINRYSKEVKAKYEATKKYINHILTETSSNNIVPKTMAISYQLTFKQVKNIEEADFKISKTSPKEAELKVVHKAVDSSITHPLSNKQVLFHVNQELTKLNIQITPVSNGAKTHFTTFTFNLYNKYYKIKDIPEFAYKHKLGENCSYTYSLELIQKIISDICSDPDIFKKIKESIK</sequence>
<keyword evidence="4" id="KW-1185">Reference proteome</keyword>
<dbReference type="InterPro" id="IPR049530">
    <property type="entry name" value="EC042_2821"/>
</dbReference>
<dbReference type="KEGG" id="aoc:Aocu_02070"/>
<dbReference type="OrthoDB" id="1398764at2"/>
<name>A0A061A8S2_9MOLU</name>
<evidence type="ECO:0000259" key="2">
    <source>
        <dbReference type="Pfam" id="PF18740"/>
    </source>
</evidence>
<dbReference type="InterPro" id="IPR022104">
    <property type="entry name" value="DUF3644"/>
</dbReference>
<dbReference type="PATRIC" id="fig|35623.3.peg.207"/>
<reference evidence="4" key="1">
    <citation type="submission" date="2014-05" db="EMBL/GenBank/DDBJ databases">
        <authorList>
            <person name="Kube M."/>
        </authorList>
    </citation>
    <scope>NUCLEOTIDE SEQUENCE [LARGE SCALE GENOMIC DNA]</scope>
</reference>
<organism evidence="3 4">
    <name type="scientific">Acholeplasma oculi</name>
    <dbReference type="NCBI Taxonomy" id="35623"/>
    <lineage>
        <taxon>Bacteria</taxon>
        <taxon>Bacillati</taxon>
        <taxon>Mycoplasmatota</taxon>
        <taxon>Mollicutes</taxon>
        <taxon>Acholeplasmatales</taxon>
        <taxon>Acholeplasmataceae</taxon>
        <taxon>Acholeplasma</taxon>
    </lineage>
</organism>
<dbReference type="STRING" id="35623.Aocu_02070"/>
<dbReference type="RefSeq" id="WP_045748849.1">
    <property type="nucleotide sequence ID" value="NZ_FUZK01000002.1"/>
</dbReference>
<gene>
    <name evidence="3" type="ORF">Aocu_02070</name>
</gene>
<accession>A0A061A8S2</accession>
<feature type="domain" description="DUF3644" evidence="1">
    <location>
        <begin position="14"/>
        <end position="185"/>
    </location>
</feature>
<dbReference type="Pfam" id="PF12358">
    <property type="entry name" value="DUF3644"/>
    <property type="match status" value="1"/>
</dbReference>
<dbReference type="Proteomes" id="UP000032434">
    <property type="component" value="Chromosome 1"/>
</dbReference>
<evidence type="ECO:0000313" key="3">
    <source>
        <dbReference type="EMBL" id="CDR30280.1"/>
    </source>
</evidence>
<evidence type="ECO:0000259" key="1">
    <source>
        <dbReference type="Pfam" id="PF12358"/>
    </source>
</evidence>
<evidence type="ECO:0000313" key="4">
    <source>
        <dbReference type="Proteomes" id="UP000032434"/>
    </source>
</evidence>
<dbReference type="HOGENOM" id="CLU_068677_0_0_14"/>
<protein>
    <submittedName>
        <fullName evidence="3">Uncharacterized protein</fullName>
    </submittedName>
</protein>
<dbReference type="Pfam" id="PF18740">
    <property type="entry name" value="EC042_2821"/>
    <property type="match status" value="1"/>
</dbReference>
<proteinExistence type="predicted"/>
<dbReference type="InParanoid" id="A0A061A8S2"/>
<dbReference type="AlphaFoldDB" id="A0A061A8S2"/>
<feature type="domain" description="EC042-2821-like Restriction Endonuclease-like" evidence="2">
    <location>
        <begin position="238"/>
        <end position="332"/>
    </location>
</feature>
<dbReference type="EMBL" id="LK028559">
    <property type="protein sequence ID" value="CDR30280.1"/>
    <property type="molecule type" value="Genomic_DNA"/>
</dbReference>